<keyword evidence="3" id="KW-1185">Reference proteome</keyword>
<feature type="transmembrane region" description="Helical" evidence="1">
    <location>
        <begin position="105"/>
        <end position="125"/>
    </location>
</feature>
<keyword evidence="1" id="KW-0472">Membrane</keyword>
<dbReference type="InterPro" id="IPR010295">
    <property type="entry name" value="DUF898"/>
</dbReference>
<dbReference type="Proteomes" id="UP000175691">
    <property type="component" value="Unassembled WGS sequence"/>
</dbReference>
<feature type="transmembrane region" description="Helical" evidence="1">
    <location>
        <begin position="146"/>
        <end position="165"/>
    </location>
</feature>
<reference evidence="2 3" key="1">
    <citation type="submission" date="2016-08" db="EMBL/GenBank/DDBJ databases">
        <authorList>
            <person name="Seilhamer J.J."/>
        </authorList>
    </citation>
    <scope>NUCLEOTIDE SEQUENCE [LARGE SCALE GENOMIC DNA]</scope>
    <source>
        <strain evidence="2 3">KCTC 42603</strain>
    </source>
</reference>
<feature type="transmembrane region" description="Helical" evidence="1">
    <location>
        <begin position="196"/>
        <end position="223"/>
    </location>
</feature>
<keyword evidence="1" id="KW-0812">Transmembrane</keyword>
<organism evidence="2 3">
    <name type="scientific">Alteromonas confluentis</name>
    <dbReference type="NCBI Taxonomy" id="1656094"/>
    <lineage>
        <taxon>Bacteria</taxon>
        <taxon>Pseudomonadati</taxon>
        <taxon>Pseudomonadota</taxon>
        <taxon>Gammaproteobacteria</taxon>
        <taxon>Alteromonadales</taxon>
        <taxon>Alteromonadaceae</taxon>
        <taxon>Alteromonas/Salinimonas group</taxon>
        <taxon>Alteromonas</taxon>
    </lineage>
</organism>
<name>A0A1E7ZAV1_9ALTE</name>
<evidence type="ECO:0000313" key="3">
    <source>
        <dbReference type="Proteomes" id="UP000175691"/>
    </source>
</evidence>
<feature type="transmembrane region" description="Helical" evidence="1">
    <location>
        <begin position="79"/>
        <end position="99"/>
    </location>
</feature>
<evidence type="ECO:0008006" key="4">
    <source>
        <dbReference type="Google" id="ProtNLM"/>
    </source>
</evidence>
<gene>
    <name evidence="2" type="ORF">BFC18_12430</name>
</gene>
<evidence type="ECO:0000313" key="2">
    <source>
        <dbReference type="EMBL" id="OFC70656.1"/>
    </source>
</evidence>
<dbReference type="EMBL" id="MDHN01000028">
    <property type="protein sequence ID" value="OFC70656.1"/>
    <property type="molecule type" value="Genomic_DNA"/>
</dbReference>
<feature type="transmembrane region" description="Helical" evidence="1">
    <location>
        <begin position="235"/>
        <end position="255"/>
    </location>
</feature>
<sequence>MVTAAGVTRPAKPVLRTVPVKFLGITSEFFSIWIVNLLLTIVTLGIYSAWAKVRTNRYFYGNTEIDGHRFSYLAEPLQILKGRIIAVVLFASYFLAGYISPAAGLIVAGLLALLAPVLIVLSYRFRLHMTAYRNVRFSFRGRIGRAYMVFLVWPIISLCTLYLLLPINLKKMDEYLLEGSWYGDRQFKPRLNTGEYFGTGIAAAAIGMAIMMVGGIVIGVTSVMTASDTESVTNVLGFGIVALYFLTFIIAGSFYTSRIRNHIFSATELDGVAGFKSSLAMWELIKLRVTNTLAIIFSLGFAIPWAKIRKAQLYANVSNVDVLAEPDMVMAASGNSAEAVGEEAANLFDVDIALG</sequence>
<feature type="transmembrane region" description="Helical" evidence="1">
    <location>
        <begin position="30"/>
        <end position="50"/>
    </location>
</feature>
<dbReference type="Pfam" id="PF05987">
    <property type="entry name" value="DUF898"/>
    <property type="match status" value="1"/>
</dbReference>
<keyword evidence="1" id="KW-1133">Transmembrane helix</keyword>
<protein>
    <recommendedName>
        <fullName evidence="4">DUF898 domain-containing protein</fullName>
    </recommendedName>
</protein>
<feature type="transmembrane region" description="Helical" evidence="1">
    <location>
        <begin position="285"/>
        <end position="306"/>
    </location>
</feature>
<dbReference type="AlphaFoldDB" id="A0A1E7ZAV1"/>
<evidence type="ECO:0000256" key="1">
    <source>
        <dbReference type="SAM" id="Phobius"/>
    </source>
</evidence>
<accession>A0A1E7ZAV1</accession>
<proteinExistence type="predicted"/>
<comment type="caution">
    <text evidence="2">The sequence shown here is derived from an EMBL/GenBank/DDBJ whole genome shotgun (WGS) entry which is preliminary data.</text>
</comment>